<proteinExistence type="predicted"/>
<dbReference type="RefSeq" id="WP_135263264.1">
    <property type="nucleotide sequence ID" value="NZ_SMLM01000001.1"/>
</dbReference>
<comment type="caution">
    <text evidence="3">The sequence shown here is derived from an EMBL/GenBank/DDBJ whole genome shotgun (WGS) entry which is preliminary data.</text>
</comment>
<gene>
    <name evidence="3" type="ORF">EZ313_11405</name>
</gene>
<reference evidence="3 4" key="1">
    <citation type="submission" date="2019-03" db="EMBL/GenBank/DDBJ databases">
        <title>Ramlibacter henchirensis DSM 14656, whole genome shotgun sequence.</title>
        <authorList>
            <person name="Zhang X."/>
            <person name="Feng G."/>
            <person name="Zhu H."/>
        </authorList>
    </citation>
    <scope>NUCLEOTIDE SEQUENCE [LARGE SCALE GENOMIC DNA]</scope>
    <source>
        <strain evidence="3 4">DSM 14656</strain>
    </source>
</reference>
<protein>
    <recommendedName>
        <fullName evidence="5">Histone</fullName>
    </recommendedName>
</protein>
<name>A0A4Z0C6E0_9BURK</name>
<evidence type="ECO:0000256" key="2">
    <source>
        <dbReference type="SAM" id="SignalP"/>
    </source>
</evidence>
<dbReference type="Proteomes" id="UP000298180">
    <property type="component" value="Unassembled WGS sequence"/>
</dbReference>
<feature type="compositionally biased region" description="Basic residues" evidence="1">
    <location>
        <begin position="53"/>
        <end position="69"/>
    </location>
</feature>
<accession>A0A4Z0C6E0</accession>
<organism evidence="3 4">
    <name type="scientific">Ramlibacter henchirensis</name>
    <dbReference type="NCBI Taxonomy" id="204072"/>
    <lineage>
        <taxon>Bacteria</taxon>
        <taxon>Pseudomonadati</taxon>
        <taxon>Pseudomonadota</taxon>
        <taxon>Betaproteobacteria</taxon>
        <taxon>Burkholderiales</taxon>
        <taxon>Comamonadaceae</taxon>
        <taxon>Ramlibacter</taxon>
    </lineage>
</organism>
<evidence type="ECO:0000313" key="4">
    <source>
        <dbReference type="Proteomes" id="UP000298180"/>
    </source>
</evidence>
<dbReference type="EMBL" id="SMLM01000001">
    <property type="protein sequence ID" value="TFZ07183.1"/>
    <property type="molecule type" value="Genomic_DNA"/>
</dbReference>
<evidence type="ECO:0008006" key="5">
    <source>
        <dbReference type="Google" id="ProtNLM"/>
    </source>
</evidence>
<evidence type="ECO:0000256" key="1">
    <source>
        <dbReference type="SAM" id="MobiDB-lite"/>
    </source>
</evidence>
<feature type="chain" id="PRO_5021445667" description="Histone" evidence="2">
    <location>
        <begin position="25"/>
        <end position="168"/>
    </location>
</feature>
<dbReference type="OrthoDB" id="8914088at2"/>
<feature type="signal peptide" evidence="2">
    <location>
        <begin position="1"/>
        <end position="24"/>
    </location>
</feature>
<keyword evidence="4" id="KW-1185">Reference proteome</keyword>
<feature type="compositionally biased region" description="Low complexity" evidence="1">
    <location>
        <begin position="81"/>
        <end position="110"/>
    </location>
</feature>
<evidence type="ECO:0000313" key="3">
    <source>
        <dbReference type="EMBL" id="TFZ07183.1"/>
    </source>
</evidence>
<feature type="region of interest" description="Disordered" evidence="1">
    <location>
        <begin position="27"/>
        <end position="123"/>
    </location>
</feature>
<dbReference type="AlphaFoldDB" id="A0A4Z0C6E0"/>
<feature type="compositionally biased region" description="Pro residues" evidence="1">
    <location>
        <begin position="111"/>
        <end position="123"/>
    </location>
</feature>
<keyword evidence="2" id="KW-0732">Signal</keyword>
<sequence>MNLMKLFALRSACVLAVACGLAVAADASAQSRDKAGQPQASKATKARADKQKAAPRSRKQVQAKGKSKQAKPVAANSRSRPATANSKSKPAASAKAASTPPARAVARRPQAPLPPPVAWVPPPLGPERFYPHGIPELRPEFLHPERPLPVEQAATRAPSLGGQPEWLP</sequence>